<name>A0A6A5SS07_9PLEO</name>
<evidence type="ECO:0000313" key="2">
    <source>
        <dbReference type="Proteomes" id="UP000800038"/>
    </source>
</evidence>
<organism evidence="1 2">
    <name type="scientific">Clathrospora elynae</name>
    <dbReference type="NCBI Taxonomy" id="706981"/>
    <lineage>
        <taxon>Eukaryota</taxon>
        <taxon>Fungi</taxon>
        <taxon>Dikarya</taxon>
        <taxon>Ascomycota</taxon>
        <taxon>Pezizomycotina</taxon>
        <taxon>Dothideomycetes</taxon>
        <taxon>Pleosporomycetidae</taxon>
        <taxon>Pleosporales</taxon>
        <taxon>Diademaceae</taxon>
        <taxon>Clathrospora</taxon>
    </lineage>
</organism>
<keyword evidence="2" id="KW-1185">Reference proteome</keyword>
<proteinExistence type="predicted"/>
<dbReference type="OrthoDB" id="3942968at2759"/>
<gene>
    <name evidence="1" type="ORF">EJ02DRAFT_142145</name>
</gene>
<sequence length="250" mass="28276">MHVVTPYRLKGLADTFEDCTENPYLRTYVKISKTLVDGLNAMPGLQSVTITTDLFGGINESAINMRADRRFGPLVHVQGRSFRPLPYSFESALSIVPSLSNAPTLHLSIDYANCLKIFDRPYANRTRHFARTFCDDPIAVVRVESPVNAARALLIPIQQQMFDVDDFHAYDVLNKHVNQITLKGPLGERSGVEFLLRRLSHAKLMSITIHDSQYIGPYDWPTLVFHRYYPHLTALNLQGHTPARGLLMLP</sequence>
<dbReference type="AlphaFoldDB" id="A0A6A5SS07"/>
<reference evidence="1" key="1">
    <citation type="journal article" date="2020" name="Stud. Mycol.">
        <title>101 Dothideomycetes genomes: a test case for predicting lifestyles and emergence of pathogens.</title>
        <authorList>
            <person name="Haridas S."/>
            <person name="Albert R."/>
            <person name="Binder M."/>
            <person name="Bloem J."/>
            <person name="Labutti K."/>
            <person name="Salamov A."/>
            <person name="Andreopoulos B."/>
            <person name="Baker S."/>
            <person name="Barry K."/>
            <person name="Bills G."/>
            <person name="Bluhm B."/>
            <person name="Cannon C."/>
            <person name="Castanera R."/>
            <person name="Culley D."/>
            <person name="Daum C."/>
            <person name="Ezra D."/>
            <person name="Gonzalez J."/>
            <person name="Henrissat B."/>
            <person name="Kuo A."/>
            <person name="Liang C."/>
            <person name="Lipzen A."/>
            <person name="Lutzoni F."/>
            <person name="Magnuson J."/>
            <person name="Mondo S."/>
            <person name="Nolan M."/>
            <person name="Ohm R."/>
            <person name="Pangilinan J."/>
            <person name="Park H.-J."/>
            <person name="Ramirez L."/>
            <person name="Alfaro M."/>
            <person name="Sun H."/>
            <person name="Tritt A."/>
            <person name="Yoshinaga Y."/>
            <person name="Zwiers L.-H."/>
            <person name="Turgeon B."/>
            <person name="Goodwin S."/>
            <person name="Spatafora J."/>
            <person name="Crous P."/>
            <person name="Grigoriev I."/>
        </authorList>
    </citation>
    <scope>NUCLEOTIDE SEQUENCE</scope>
    <source>
        <strain evidence="1">CBS 161.51</strain>
    </source>
</reference>
<dbReference type="EMBL" id="ML976026">
    <property type="protein sequence ID" value="KAF1943331.1"/>
    <property type="molecule type" value="Genomic_DNA"/>
</dbReference>
<accession>A0A6A5SS07</accession>
<protein>
    <submittedName>
        <fullName evidence="1">Uncharacterized protein</fullName>
    </submittedName>
</protein>
<evidence type="ECO:0000313" key="1">
    <source>
        <dbReference type="EMBL" id="KAF1943331.1"/>
    </source>
</evidence>
<dbReference type="Proteomes" id="UP000800038">
    <property type="component" value="Unassembled WGS sequence"/>
</dbReference>